<accession>Q5L2P8</accession>
<dbReference type="RefSeq" id="WP_011230001.1">
    <property type="nucleotide sequence ID" value="NC_006510.1"/>
</dbReference>
<protein>
    <submittedName>
        <fullName evidence="1">Uncharacterized protein</fullName>
    </submittedName>
</protein>
<evidence type="ECO:0000313" key="2">
    <source>
        <dbReference type="Proteomes" id="UP000001172"/>
    </source>
</evidence>
<dbReference type="KEGG" id="gka:GK0497"/>
<name>Q5L2P8_GEOKA</name>
<organism evidence="1 2">
    <name type="scientific">Geobacillus kaustophilus (strain HTA426)</name>
    <dbReference type="NCBI Taxonomy" id="235909"/>
    <lineage>
        <taxon>Bacteria</taxon>
        <taxon>Bacillati</taxon>
        <taxon>Bacillota</taxon>
        <taxon>Bacilli</taxon>
        <taxon>Bacillales</taxon>
        <taxon>Anoxybacillaceae</taxon>
        <taxon>Geobacillus</taxon>
        <taxon>Geobacillus thermoleovorans group</taxon>
    </lineage>
</organism>
<evidence type="ECO:0000313" key="1">
    <source>
        <dbReference type="EMBL" id="BAD74782.1"/>
    </source>
</evidence>
<dbReference type="PATRIC" id="fig|235909.7.peg.576"/>
<reference evidence="1 2" key="1">
    <citation type="journal article" date="2004" name="Nucleic Acids Res.">
        <title>Thermoadaptation trait revealed by the genome sequence of thermophilic Geobacillus kaustophilus.</title>
        <authorList>
            <person name="Takami H."/>
            <person name="Takaki Y."/>
            <person name="Chee G.J."/>
            <person name="Nishi S."/>
            <person name="Shimamura S."/>
            <person name="Suzuki H."/>
            <person name="Matsui S."/>
            <person name="Uchiyama I."/>
        </authorList>
    </citation>
    <scope>NUCLEOTIDE SEQUENCE [LARGE SCALE GENOMIC DNA]</scope>
    <source>
        <strain evidence="1 2">HTA426</strain>
    </source>
</reference>
<dbReference type="HOGENOM" id="CLU_2287488_0_0_9"/>
<dbReference type="AlphaFoldDB" id="Q5L2P8"/>
<gene>
    <name evidence="1" type="ordered locus">GK0497</name>
</gene>
<sequence>MNLEQRLSELEARVSQLEKEAAAATTAETEKHLQGLPNSTKTIIFKEIEKTKQDERPVGIDPESYLAKEILWQSRKIIELEHSIAEILNTVKHLKYLLTKS</sequence>
<dbReference type="EMBL" id="BA000043">
    <property type="protein sequence ID" value="BAD74782.1"/>
    <property type="molecule type" value="Genomic_DNA"/>
</dbReference>
<dbReference type="Proteomes" id="UP000001172">
    <property type="component" value="Chromosome"/>
</dbReference>
<keyword evidence="2" id="KW-1185">Reference proteome</keyword>
<proteinExistence type="predicted"/>